<evidence type="ECO:0000259" key="3">
    <source>
        <dbReference type="PROSITE" id="PS50891"/>
    </source>
</evidence>
<protein>
    <submittedName>
        <fullName evidence="5">LOB domain-containing protein 7-like</fullName>
    </submittedName>
</protein>
<evidence type="ECO:0000313" key="5">
    <source>
        <dbReference type="RefSeq" id="XP_008797789.3"/>
    </source>
</evidence>
<dbReference type="RefSeq" id="XP_008797789.3">
    <property type="nucleotide sequence ID" value="XM_008799567.3"/>
</dbReference>
<dbReference type="Proteomes" id="UP000228380">
    <property type="component" value="Chromosome 4"/>
</dbReference>
<dbReference type="PANTHER" id="PTHR31301">
    <property type="entry name" value="LOB DOMAIN-CONTAINING PROTEIN 4-RELATED"/>
    <property type="match status" value="1"/>
</dbReference>
<reference evidence="4" key="1">
    <citation type="journal article" date="2019" name="Nat. Commun.">
        <title>Genome-wide association mapping of date palm fruit traits.</title>
        <authorList>
            <person name="Hazzouri K.M."/>
            <person name="Gros-Balthazard M."/>
            <person name="Flowers J.M."/>
            <person name="Copetti D."/>
            <person name="Lemansour A."/>
            <person name="Lebrun M."/>
            <person name="Masmoudi K."/>
            <person name="Ferrand S."/>
            <person name="Dhar M.I."/>
            <person name="Fresquez Z.A."/>
            <person name="Rosas U."/>
            <person name="Zhang J."/>
            <person name="Talag J."/>
            <person name="Lee S."/>
            <person name="Kudrna D."/>
            <person name="Powell R.F."/>
            <person name="Leitch I.J."/>
            <person name="Krueger R.R."/>
            <person name="Wing R.A."/>
            <person name="Amiri K.M.A."/>
            <person name="Purugganan M.D."/>
        </authorList>
    </citation>
    <scope>NUCLEOTIDE SEQUENCE [LARGE SCALE GENOMIC DNA]</scope>
    <source>
        <strain evidence="4">cv. Khalas</strain>
    </source>
</reference>
<dbReference type="Pfam" id="PF03195">
    <property type="entry name" value="LOB"/>
    <property type="match status" value="1"/>
</dbReference>
<accession>A0A8B7CES9</accession>
<organism evidence="4 5">
    <name type="scientific">Phoenix dactylifera</name>
    <name type="common">Date palm</name>
    <dbReference type="NCBI Taxonomy" id="42345"/>
    <lineage>
        <taxon>Eukaryota</taxon>
        <taxon>Viridiplantae</taxon>
        <taxon>Streptophyta</taxon>
        <taxon>Embryophyta</taxon>
        <taxon>Tracheophyta</taxon>
        <taxon>Spermatophyta</taxon>
        <taxon>Magnoliopsida</taxon>
        <taxon>Liliopsida</taxon>
        <taxon>Arecaceae</taxon>
        <taxon>Coryphoideae</taxon>
        <taxon>Phoeniceae</taxon>
        <taxon>Phoenix</taxon>
    </lineage>
</organism>
<comment type="similarity">
    <text evidence="1">Belongs to the LOB domain-containing protein family.</text>
</comment>
<gene>
    <name evidence="5" type="primary">LOC103712876</name>
</gene>
<dbReference type="AlphaFoldDB" id="A0A8B7CES9"/>
<dbReference type="KEGG" id="pda:103712876"/>
<keyword evidence="4" id="KW-1185">Reference proteome</keyword>
<evidence type="ECO:0000256" key="1">
    <source>
        <dbReference type="ARBA" id="ARBA00005474"/>
    </source>
</evidence>
<dbReference type="InterPro" id="IPR004883">
    <property type="entry name" value="LOB"/>
</dbReference>
<proteinExistence type="inferred from homology"/>
<reference evidence="5" key="2">
    <citation type="submission" date="2025-08" db="UniProtKB">
        <authorList>
            <consortium name="RefSeq"/>
        </authorList>
    </citation>
    <scope>IDENTIFICATION</scope>
    <source>
        <tissue evidence="5">Young leaves</tissue>
    </source>
</reference>
<evidence type="ECO:0000313" key="4">
    <source>
        <dbReference type="Proteomes" id="UP000228380"/>
    </source>
</evidence>
<name>A0A8B7CES9_PHODC</name>
<evidence type="ECO:0000256" key="2">
    <source>
        <dbReference type="SAM" id="MobiDB-lite"/>
    </source>
</evidence>
<dbReference type="GeneID" id="103712876"/>
<dbReference type="OrthoDB" id="1893065at2759"/>
<feature type="domain" description="LOB" evidence="3">
    <location>
        <begin position="13"/>
        <end position="114"/>
    </location>
</feature>
<feature type="region of interest" description="Disordered" evidence="2">
    <location>
        <begin position="172"/>
        <end position="206"/>
    </location>
</feature>
<dbReference type="PROSITE" id="PS50891">
    <property type="entry name" value="LOB"/>
    <property type="match status" value="1"/>
</dbReference>
<dbReference type="PANTHER" id="PTHR31301:SF103">
    <property type="entry name" value="LOB DOMAIN-CONTAINING PROTEIN 5-RELATED"/>
    <property type="match status" value="1"/>
</dbReference>
<sequence length="237" mass="26538">MIEQGESASSNSRSCAACKHQRRRCYPGCVLARYFPAKRAARFEAVLRLFGISNLMRFYNAAPSEQRDHVVATMTFEAETRSVNPVLGCVAIIHDLNAQIDATFRELDVTFSQLNFYRRQQQEQQQMMMMMPPPLASMPALHANSLLQQQQQQLPPPLLPPVLMHLDDRGVDIGRSHGSRPSGEGAIRSSNPAAVPPNPVVLDPSNSEGLDKMYGIQGWSARTRARWAEGCNRRTLY</sequence>